<organism evidence="3 4">
    <name type="scientific">Carnegiea gigantea</name>
    <dbReference type="NCBI Taxonomy" id="171969"/>
    <lineage>
        <taxon>Eukaryota</taxon>
        <taxon>Viridiplantae</taxon>
        <taxon>Streptophyta</taxon>
        <taxon>Embryophyta</taxon>
        <taxon>Tracheophyta</taxon>
        <taxon>Spermatophyta</taxon>
        <taxon>Magnoliopsida</taxon>
        <taxon>eudicotyledons</taxon>
        <taxon>Gunneridae</taxon>
        <taxon>Pentapetalae</taxon>
        <taxon>Caryophyllales</taxon>
        <taxon>Cactineae</taxon>
        <taxon>Cactaceae</taxon>
        <taxon>Cactoideae</taxon>
        <taxon>Echinocereeae</taxon>
        <taxon>Carnegiea</taxon>
    </lineage>
</organism>
<keyword evidence="1" id="KW-0547">Nucleotide-binding</keyword>
<evidence type="ECO:0000313" key="3">
    <source>
        <dbReference type="EMBL" id="KAJ8450317.1"/>
    </source>
</evidence>
<sequence>MIMRQATKDAGLIAGLNVMRIINEPAAAAIAYGLDKNLGGSEKNALVFDLGGGTFDVSLVAIEKDVFEVQLEILTGGWLNTVAEIKRKHDKDINGNPRALGRLRAACERAKRTLSSTSSTSIEIDCLFEGIDFSSSITRTRFEKLNGDLFEECITLVDKCLKDGKIEKGYVKDVVLVGGSRRIPKVQELLQKFFLGKELCKNINQDGAVAHGAASYAVMLSGVNKEDSVLIDVTPLSLGIFSYFEDERFDSKEYPDPYKKGEDPYDSV</sequence>
<gene>
    <name evidence="3" type="ORF">Cgig2_004774</name>
</gene>
<dbReference type="OrthoDB" id="3789372at2759"/>
<dbReference type="GO" id="GO:0005524">
    <property type="term" value="F:ATP binding"/>
    <property type="evidence" value="ECO:0007669"/>
    <property type="project" value="UniProtKB-KW"/>
</dbReference>
<dbReference type="GO" id="GO:0140662">
    <property type="term" value="F:ATP-dependent protein folding chaperone"/>
    <property type="evidence" value="ECO:0007669"/>
    <property type="project" value="InterPro"/>
</dbReference>
<reference evidence="3" key="1">
    <citation type="submission" date="2022-04" db="EMBL/GenBank/DDBJ databases">
        <title>Carnegiea gigantea Genome sequencing and assembly v2.</title>
        <authorList>
            <person name="Copetti D."/>
            <person name="Sanderson M.J."/>
            <person name="Burquez A."/>
            <person name="Wojciechowski M.F."/>
        </authorList>
    </citation>
    <scope>NUCLEOTIDE SEQUENCE</scope>
    <source>
        <strain evidence="3">SGP5-SGP5p</strain>
        <tissue evidence="3">Aerial part</tissue>
    </source>
</reference>
<dbReference type="InterPro" id="IPR013126">
    <property type="entry name" value="Hsp_70_fam"/>
</dbReference>
<dbReference type="FunFam" id="3.90.640.10:FF:000002">
    <property type="entry name" value="Heat shock 70 kDa"/>
    <property type="match status" value="1"/>
</dbReference>
<dbReference type="InterPro" id="IPR018181">
    <property type="entry name" value="Heat_shock_70_CS"/>
</dbReference>
<comment type="caution">
    <text evidence="3">The sequence shown here is derived from an EMBL/GenBank/DDBJ whole genome shotgun (WGS) entry which is preliminary data.</text>
</comment>
<dbReference type="Gene3D" id="3.90.640.10">
    <property type="entry name" value="Actin, Chain A, domain 4"/>
    <property type="match status" value="1"/>
</dbReference>
<dbReference type="AlphaFoldDB" id="A0A9Q1KXD0"/>
<dbReference type="Proteomes" id="UP001153076">
    <property type="component" value="Unassembled WGS sequence"/>
</dbReference>
<keyword evidence="4" id="KW-1185">Reference proteome</keyword>
<dbReference type="PANTHER" id="PTHR19375">
    <property type="entry name" value="HEAT SHOCK PROTEIN 70KDA"/>
    <property type="match status" value="1"/>
</dbReference>
<dbReference type="Pfam" id="PF00012">
    <property type="entry name" value="HSP70"/>
    <property type="match status" value="1"/>
</dbReference>
<dbReference type="Gene3D" id="3.30.420.40">
    <property type="match status" value="2"/>
</dbReference>
<dbReference type="FunFam" id="3.30.420.40:FF:000806">
    <property type="entry name" value="Uncharacterized protein"/>
    <property type="match status" value="1"/>
</dbReference>
<evidence type="ECO:0000313" key="4">
    <source>
        <dbReference type="Proteomes" id="UP001153076"/>
    </source>
</evidence>
<name>A0A9Q1KXD0_9CARY</name>
<dbReference type="EMBL" id="JAKOGI010000016">
    <property type="protein sequence ID" value="KAJ8450317.1"/>
    <property type="molecule type" value="Genomic_DNA"/>
</dbReference>
<dbReference type="SUPFAM" id="SSF53067">
    <property type="entry name" value="Actin-like ATPase domain"/>
    <property type="match status" value="2"/>
</dbReference>
<evidence type="ECO:0008006" key="5">
    <source>
        <dbReference type="Google" id="ProtNLM"/>
    </source>
</evidence>
<protein>
    <recommendedName>
        <fullName evidence="5">Heat shock protein 70</fullName>
    </recommendedName>
</protein>
<keyword evidence="2" id="KW-0067">ATP-binding</keyword>
<accession>A0A9Q1KXD0</accession>
<dbReference type="PROSITE" id="PS00329">
    <property type="entry name" value="HSP70_2"/>
    <property type="match status" value="1"/>
</dbReference>
<evidence type="ECO:0000256" key="2">
    <source>
        <dbReference type="ARBA" id="ARBA00022840"/>
    </source>
</evidence>
<dbReference type="PRINTS" id="PR00301">
    <property type="entry name" value="HEATSHOCK70"/>
</dbReference>
<dbReference type="InterPro" id="IPR043129">
    <property type="entry name" value="ATPase_NBD"/>
</dbReference>
<proteinExistence type="predicted"/>
<evidence type="ECO:0000256" key="1">
    <source>
        <dbReference type="ARBA" id="ARBA00022741"/>
    </source>
</evidence>